<comment type="similarity">
    <text evidence="1">Belongs to the SMP-30/CGR1 family.</text>
</comment>
<evidence type="ECO:0000256" key="1">
    <source>
        <dbReference type="ARBA" id="ARBA00008853"/>
    </source>
</evidence>
<sequence length="309" mass="32718">MPDRGDEVRPANRERCVLGEGPVWDAARERLLWVDIRRALVLVGALRDDGTVEVVERVGLPEAGTVGAIAVAESGEWLIAGAEGVLVRGVDGSVASGPRLLPAGSGRRLNDGAPDPAGRFVVGSMSLAEDTTDEVLVRVEHDGSVTTLDADLSLSNGLAWTADGRRMYSVDTLLRTVFVRDYDPQPGATGPREPFLRLDAMHPDGCCLDEEEHLWIARWDHGEVQRYSPAGDLVRSIPLPVAHATSVAFAGPDLATLVVTTASDGLSEAQLAASPASGLLFTLRPGVRGLPVASWAGSTGWPATHERDG</sequence>
<reference evidence="3 4" key="1">
    <citation type="submission" date="2022-03" db="EMBL/GenBank/DDBJ databases">
        <title>Mucilaginibacter sp. isolated from the gut of Protaetia brevitarsis seulensis larvae.</title>
        <authorList>
            <person name="Won M."/>
            <person name="Kim S.-J."/>
            <person name="Kwon S.-W."/>
        </authorList>
    </citation>
    <scope>NUCLEOTIDE SEQUENCE [LARGE SCALE GENOMIC DNA]</scope>
    <source>
        <strain evidence="3 4">CFWR-12</strain>
    </source>
</reference>
<dbReference type="SUPFAM" id="SSF63829">
    <property type="entry name" value="Calcium-dependent phosphotriesterase"/>
    <property type="match status" value="1"/>
</dbReference>
<gene>
    <name evidence="3" type="ORF">MTO99_15080</name>
</gene>
<dbReference type="Proteomes" id="UP000832097">
    <property type="component" value="Chromosome"/>
</dbReference>
<dbReference type="InterPro" id="IPR013658">
    <property type="entry name" value="SGL"/>
</dbReference>
<feature type="domain" description="SMP-30/Gluconolactonase/LRE-like region" evidence="2">
    <location>
        <begin position="18"/>
        <end position="262"/>
    </location>
</feature>
<organism evidence="3 4">
    <name type="scientific">Agromyces larvae</name>
    <dbReference type="NCBI Taxonomy" id="2929802"/>
    <lineage>
        <taxon>Bacteria</taxon>
        <taxon>Bacillati</taxon>
        <taxon>Actinomycetota</taxon>
        <taxon>Actinomycetes</taxon>
        <taxon>Micrococcales</taxon>
        <taxon>Microbacteriaceae</taxon>
        <taxon>Agromyces</taxon>
    </lineage>
</organism>
<dbReference type="InterPro" id="IPR005511">
    <property type="entry name" value="SMP-30"/>
</dbReference>
<dbReference type="PANTHER" id="PTHR10907">
    <property type="entry name" value="REGUCALCIN"/>
    <property type="match status" value="1"/>
</dbReference>
<dbReference type="Gene3D" id="2.120.10.30">
    <property type="entry name" value="TolB, C-terminal domain"/>
    <property type="match status" value="1"/>
</dbReference>
<name>A0ABY4BXK2_9MICO</name>
<proteinExistence type="inferred from homology"/>
<evidence type="ECO:0000259" key="2">
    <source>
        <dbReference type="Pfam" id="PF08450"/>
    </source>
</evidence>
<evidence type="ECO:0000313" key="4">
    <source>
        <dbReference type="Proteomes" id="UP000832097"/>
    </source>
</evidence>
<dbReference type="EMBL" id="CP094528">
    <property type="protein sequence ID" value="UOE43484.1"/>
    <property type="molecule type" value="Genomic_DNA"/>
</dbReference>
<dbReference type="RefSeq" id="WP_243554504.1">
    <property type="nucleotide sequence ID" value="NZ_CP094528.1"/>
</dbReference>
<keyword evidence="4" id="KW-1185">Reference proteome</keyword>
<dbReference type="Pfam" id="PF08450">
    <property type="entry name" value="SGL"/>
    <property type="match status" value="1"/>
</dbReference>
<protein>
    <submittedName>
        <fullName evidence="3">SMP-30/gluconolactonase/LRE family protein</fullName>
    </submittedName>
</protein>
<dbReference type="InterPro" id="IPR011042">
    <property type="entry name" value="6-blade_b-propeller_TolB-like"/>
</dbReference>
<dbReference type="PRINTS" id="PR01790">
    <property type="entry name" value="SMP30FAMILY"/>
</dbReference>
<dbReference type="PANTHER" id="PTHR10907:SF47">
    <property type="entry name" value="REGUCALCIN"/>
    <property type="match status" value="1"/>
</dbReference>
<accession>A0ABY4BXK2</accession>
<evidence type="ECO:0000313" key="3">
    <source>
        <dbReference type="EMBL" id="UOE43484.1"/>
    </source>
</evidence>